<dbReference type="STRING" id="1276538.A0A1X7S9P2"/>
<dbReference type="InterPro" id="IPR001732">
    <property type="entry name" value="UDP-Glc/GDP-Man_DH_N"/>
</dbReference>
<evidence type="ECO:0000313" key="6">
    <source>
        <dbReference type="Proteomes" id="UP000215127"/>
    </source>
</evidence>
<dbReference type="PIRSF" id="PIRSF000124">
    <property type="entry name" value="UDPglc_GDPman_dh"/>
    <property type="match status" value="1"/>
</dbReference>
<feature type="domain" description="UDP-glucose/GDP-mannose dehydrogenase N-terminal" evidence="4">
    <location>
        <begin position="78"/>
        <end position="233"/>
    </location>
</feature>
<feature type="domain" description="UDP-glucose/GDP-mannose dehydrogenase dimerisation" evidence="3">
    <location>
        <begin position="255"/>
        <end position="341"/>
    </location>
</feature>
<proteinExistence type="inferred from homology"/>
<dbReference type="PIRSF" id="PIRSF500136">
    <property type="entry name" value="UDP_ManNAc_DH"/>
    <property type="match status" value="1"/>
</dbReference>
<gene>
    <name evidence="5" type="ORF">ZT3D7_G11276</name>
</gene>
<evidence type="ECO:0000256" key="1">
    <source>
        <dbReference type="ARBA" id="ARBA00006601"/>
    </source>
</evidence>
<comment type="similarity">
    <text evidence="1 2">Belongs to the UDP-glucose/GDP-mannose dehydrogenase family.</text>
</comment>
<dbReference type="GO" id="GO:0016628">
    <property type="term" value="F:oxidoreductase activity, acting on the CH-CH group of donors, NAD or NADP as acceptor"/>
    <property type="evidence" value="ECO:0007669"/>
    <property type="project" value="InterPro"/>
</dbReference>
<dbReference type="Pfam" id="PF00984">
    <property type="entry name" value="UDPG_MGDP_dh"/>
    <property type="match status" value="1"/>
</dbReference>
<reference evidence="5 6" key="1">
    <citation type="submission" date="2016-06" db="EMBL/GenBank/DDBJ databases">
        <authorList>
            <person name="Kjaerup R.B."/>
            <person name="Dalgaard T.S."/>
            <person name="Juul-Madsen H.R."/>
        </authorList>
    </citation>
    <scope>NUCLEOTIDE SEQUENCE [LARGE SCALE GENOMIC DNA]</scope>
</reference>
<dbReference type="PANTHER" id="PTHR43491:SF2">
    <property type="entry name" value="UDP-N-ACETYL-D-MANNOSAMINE DEHYDROGENASE"/>
    <property type="match status" value="1"/>
</dbReference>
<dbReference type="InterPro" id="IPR008927">
    <property type="entry name" value="6-PGluconate_DH-like_C_sf"/>
</dbReference>
<dbReference type="PANTHER" id="PTHR43491">
    <property type="entry name" value="UDP-N-ACETYL-D-MANNOSAMINE DEHYDROGENASE"/>
    <property type="match status" value="1"/>
</dbReference>
<name>A0A1X7S9P2_ZYMT9</name>
<evidence type="ECO:0000259" key="3">
    <source>
        <dbReference type="Pfam" id="PF00984"/>
    </source>
</evidence>
<dbReference type="InterPro" id="IPR028359">
    <property type="entry name" value="UDP_ManNAc/GlcNAc_DH"/>
</dbReference>
<evidence type="ECO:0008006" key="7">
    <source>
        <dbReference type="Google" id="ProtNLM"/>
    </source>
</evidence>
<evidence type="ECO:0000259" key="4">
    <source>
        <dbReference type="Pfam" id="PF03721"/>
    </source>
</evidence>
<protein>
    <recommendedName>
        <fullName evidence="7">UDP-glucose/GDP-mannose dehydrogenase C-terminal domain-containing protein</fullName>
    </recommendedName>
</protein>
<dbReference type="NCBIfam" id="TIGR03026">
    <property type="entry name" value="NDP-sugDHase"/>
    <property type="match status" value="1"/>
</dbReference>
<dbReference type="GO" id="GO:0000271">
    <property type="term" value="P:polysaccharide biosynthetic process"/>
    <property type="evidence" value="ECO:0007669"/>
    <property type="project" value="InterPro"/>
</dbReference>
<sequence length="477" mass="52612">MGYTTTSSTVSYSLDWPEEKRRKSCSVIVSPRSHQHQSWVPVVAPPSPPATPPELIDANVEPSSYFDEPAFRSFPGVTVAVIGTGYVGLHLVEAFSTAYDVLAFDISEHRIQEIQSTVASHVKCTSDPSQLRNATHFMVSVSTILNQGDHQSTIDISCIQSATQMIAKYARPGSTVIIESSVAVGMTRTLLEPLMKDKSLRCGMSPERVDPGRTYPAYDSIPKIISGLDEESLISIKDLYSRVFQNLVPVSKPEVAEMTKLYENCQRMMCIAYANEMADACHTLSSSTLAGKDGVTVEINPWEVADAAATKPFGYMPCYPSLGVGGHCIPVNPYYLLSTAEFPLLEKCTKSMAERPSRIGDRVMERLSVQGTHQSESRAARILVVGMGFKRGQSVMSHSPGKALAVHLLSAYDVYLEYADPLVEQSAVSFAPRFDNPWSEEQLSRFDAIIVAVDQPGYDYEVLDRLQGTHVEWFCRR</sequence>
<evidence type="ECO:0000313" key="5">
    <source>
        <dbReference type="EMBL" id="SMQ56121.1"/>
    </source>
</evidence>
<dbReference type="SUPFAM" id="SSF48179">
    <property type="entry name" value="6-phosphogluconate dehydrogenase C-terminal domain-like"/>
    <property type="match status" value="1"/>
</dbReference>
<dbReference type="InterPro" id="IPR017476">
    <property type="entry name" value="UDP-Glc/GDP-Man"/>
</dbReference>
<dbReference type="GO" id="GO:0051287">
    <property type="term" value="F:NAD binding"/>
    <property type="evidence" value="ECO:0007669"/>
    <property type="project" value="InterPro"/>
</dbReference>
<organism evidence="5 6">
    <name type="scientific">Zymoseptoria tritici (strain ST99CH_3D7)</name>
    <dbReference type="NCBI Taxonomy" id="1276538"/>
    <lineage>
        <taxon>Eukaryota</taxon>
        <taxon>Fungi</taxon>
        <taxon>Dikarya</taxon>
        <taxon>Ascomycota</taxon>
        <taxon>Pezizomycotina</taxon>
        <taxon>Dothideomycetes</taxon>
        <taxon>Dothideomycetidae</taxon>
        <taxon>Mycosphaerellales</taxon>
        <taxon>Mycosphaerellaceae</taxon>
        <taxon>Zymoseptoria</taxon>
    </lineage>
</organism>
<dbReference type="Proteomes" id="UP000215127">
    <property type="component" value="Chromosome 13"/>
</dbReference>
<dbReference type="EMBL" id="LT853704">
    <property type="protein sequence ID" value="SMQ56121.1"/>
    <property type="molecule type" value="Genomic_DNA"/>
</dbReference>
<keyword evidence="6" id="KW-1185">Reference proteome</keyword>
<dbReference type="InterPro" id="IPR014026">
    <property type="entry name" value="UDP-Glc/GDP-Man_DH_dimer"/>
</dbReference>
<dbReference type="InterPro" id="IPR036291">
    <property type="entry name" value="NAD(P)-bd_dom_sf"/>
</dbReference>
<dbReference type="Gene3D" id="3.40.50.720">
    <property type="entry name" value="NAD(P)-binding Rossmann-like Domain"/>
    <property type="match status" value="2"/>
</dbReference>
<dbReference type="AlphaFoldDB" id="A0A1X7S9P2"/>
<accession>A0A1X7S9P2</accession>
<evidence type="ECO:0000256" key="2">
    <source>
        <dbReference type="PIRNR" id="PIRNR000124"/>
    </source>
</evidence>
<dbReference type="GO" id="GO:0016616">
    <property type="term" value="F:oxidoreductase activity, acting on the CH-OH group of donors, NAD or NADP as acceptor"/>
    <property type="evidence" value="ECO:0007669"/>
    <property type="project" value="InterPro"/>
</dbReference>
<dbReference type="SUPFAM" id="SSF51735">
    <property type="entry name" value="NAD(P)-binding Rossmann-fold domains"/>
    <property type="match status" value="1"/>
</dbReference>
<dbReference type="Pfam" id="PF03721">
    <property type="entry name" value="UDPG_MGDP_dh_N"/>
    <property type="match status" value="1"/>
</dbReference>